<evidence type="ECO:0000313" key="6">
    <source>
        <dbReference type="EMBL" id="PCF93895.1"/>
    </source>
</evidence>
<dbReference type="GO" id="GO:0003677">
    <property type="term" value="F:DNA binding"/>
    <property type="evidence" value="ECO:0007669"/>
    <property type="project" value="UniProtKB-KW"/>
</dbReference>
<keyword evidence="3" id="KW-0238">DNA-binding</keyword>
<dbReference type="AlphaFoldDB" id="A0A2A4HI89"/>
<feature type="domain" description="HTH lysR-type" evidence="5">
    <location>
        <begin position="22"/>
        <end position="79"/>
    </location>
</feature>
<dbReference type="InterPro" id="IPR005119">
    <property type="entry name" value="LysR_subst-bd"/>
</dbReference>
<dbReference type="CDD" id="cd08414">
    <property type="entry name" value="PBP2_LTTR_aromatics_like"/>
    <property type="match status" value="1"/>
</dbReference>
<evidence type="ECO:0000256" key="1">
    <source>
        <dbReference type="ARBA" id="ARBA00009437"/>
    </source>
</evidence>
<dbReference type="PRINTS" id="PR00039">
    <property type="entry name" value="HTHLYSR"/>
</dbReference>
<dbReference type="InterPro" id="IPR036390">
    <property type="entry name" value="WH_DNA-bd_sf"/>
</dbReference>
<dbReference type="SUPFAM" id="SSF46785">
    <property type="entry name" value="Winged helix' DNA-binding domain"/>
    <property type="match status" value="1"/>
</dbReference>
<dbReference type="GO" id="GO:0003700">
    <property type="term" value="F:DNA-binding transcription factor activity"/>
    <property type="evidence" value="ECO:0007669"/>
    <property type="project" value="InterPro"/>
</dbReference>
<dbReference type="PROSITE" id="PS50931">
    <property type="entry name" value="HTH_LYSR"/>
    <property type="match status" value="1"/>
</dbReference>
<accession>A0A2A4HI89</accession>
<comment type="caution">
    <text evidence="6">The sequence shown here is derived from an EMBL/GenBank/DDBJ whole genome shotgun (WGS) entry which is preliminary data.</text>
</comment>
<dbReference type="Proteomes" id="UP000218677">
    <property type="component" value="Unassembled WGS sequence"/>
</dbReference>
<dbReference type="OrthoDB" id="8850588at2"/>
<name>A0A2A4HI89_9GAMM</name>
<protein>
    <recommendedName>
        <fullName evidence="5">HTH lysR-type domain-containing protein</fullName>
    </recommendedName>
</protein>
<dbReference type="PANTHER" id="PTHR30346:SF28">
    <property type="entry name" value="HTH-TYPE TRANSCRIPTIONAL REGULATOR CYNR"/>
    <property type="match status" value="1"/>
</dbReference>
<dbReference type="GO" id="GO:0032993">
    <property type="term" value="C:protein-DNA complex"/>
    <property type="evidence" value="ECO:0007669"/>
    <property type="project" value="TreeGrafter"/>
</dbReference>
<dbReference type="Gene3D" id="3.40.190.10">
    <property type="entry name" value="Periplasmic binding protein-like II"/>
    <property type="match status" value="2"/>
</dbReference>
<keyword evidence="7" id="KW-1185">Reference proteome</keyword>
<proteinExistence type="inferred from homology"/>
<keyword evidence="4" id="KW-0804">Transcription</keyword>
<evidence type="ECO:0000256" key="2">
    <source>
        <dbReference type="ARBA" id="ARBA00023015"/>
    </source>
</evidence>
<gene>
    <name evidence="6" type="ORF">CPA45_19965</name>
</gene>
<comment type="similarity">
    <text evidence="1">Belongs to the LysR transcriptional regulatory family.</text>
</comment>
<reference evidence="7" key="1">
    <citation type="submission" date="2017-09" db="EMBL/GenBank/DDBJ databases">
        <authorList>
            <person name="Cho G.-S."/>
            <person name="Oguntoyinbo F.A."/>
            <person name="Cnockaert M."/>
            <person name="Kabisch J."/>
            <person name="Neve H."/>
            <person name="Bockelmann W."/>
            <person name="Wenning M."/>
            <person name="Franz C.M."/>
            <person name="Vandamme P."/>
        </authorList>
    </citation>
    <scope>NUCLEOTIDE SEQUENCE [LARGE SCALE GENOMIC DNA]</scope>
    <source>
        <strain evidence="7">MBT G8648</strain>
    </source>
</reference>
<dbReference type="PANTHER" id="PTHR30346">
    <property type="entry name" value="TRANSCRIPTIONAL DUAL REGULATOR HCAR-RELATED"/>
    <property type="match status" value="1"/>
</dbReference>
<dbReference type="Gene3D" id="1.10.10.10">
    <property type="entry name" value="Winged helix-like DNA-binding domain superfamily/Winged helix DNA-binding domain"/>
    <property type="match status" value="1"/>
</dbReference>
<evidence type="ECO:0000256" key="4">
    <source>
        <dbReference type="ARBA" id="ARBA00023163"/>
    </source>
</evidence>
<evidence type="ECO:0000259" key="5">
    <source>
        <dbReference type="PROSITE" id="PS50931"/>
    </source>
</evidence>
<dbReference type="InterPro" id="IPR000847">
    <property type="entry name" value="LysR_HTH_N"/>
</dbReference>
<dbReference type="Pfam" id="PF00126">
    <property type="entry name" value="HTH_1"/>
    <property type="match status" value="1"/>
</dbReference>
<dbReference type="Pfam" id="PF03466">
    <property type="entry name" value="LysR_substrate"/>
    <property type="match status" value="1"/>
</dbReference>
<evidence type="ECO:0000256" key="3">
    <source>
        <dbReference type="ARBA" id="ARBA00023125"/>
    </source>
</evidence>
<evidence type="ECO:0000313" key="7">
    <source>
        <dbReference type="Proteomes" id="UP000218677"/>
    </source>
</evidence>
<dbReference type="EMBL" id="NWUX01000027">
    <property type="protein sequence ID" value="PCF93895.1"/>
    <property type="molecule type" value="Genomic_DNA"/>
</dbReference>
<keyword evidence="2" id="KW-0805">Transcription regulation</keyword>
<organism evidence="6 7">
    <name type="scientific">Vreelandella nigrificans</name>
    <dbReference type="NCBI Taxonomy" id="2042704"/>
    <lineage>
        <taxon>Bacteria</taxon>
        <taxon>Pseudomonadati</taxon>
        <taxon>Pseudomonadota</taxon>
        <taxon>Gammaproteobacteria</taxon>
        <taxon>Oceanospirillales</taxon>
        <taxon>Halomonadaceae</taxon>
        <taxon>Vreelandella</taxon>
    </lineage>
</organism>
<sequence>MRQSAASESNVLCAQGRSDEMVELKQLKHFIAVAEELNFRRAAERLHITQPPLSQSIKALEETVGVKLFERNTRGVHLTKAGEAFLVESREILSATLRSISVARQAAHGEIGTLRIGYSASAIFSKPLTSALAKLLAERPLLELQLCEGNALLHIASLKAGKLDAAVLRADLDENSLSGLSVSRLGDEPLFVLLPPGHRLQARTSIAFKEFTNERLLLQPATQRTFLRRQLEALADKAGVSLSRAVEVPDIGSMLCFVGAGIGIAILPASAASMAHGLIAIPLADKDSSQTLVLVGKEDNPLSEQFKHLVEAHLYG</sequence>
<dbReference type="FunFam" id="1.10.10.10:FF:000001">
    <property type="entry name" value="LysR family transcriptional regulator"/>
    <property type="match status" value="1"/>
</dbReference>
<dbReference type="InterPro" id="IPR036388">
    <property type="entry name" value="WH-like_DNA-bd_sf"/>
</dbReference>
<dbReference type="SUPFAM" id="SSF53850">
    <property type="entry name" value="Periplasmic binding protein-like II"/>
    <property type="match status" value="1"/>
</dbReference>